<protein>
    <submittedName>
        <fullName evidence="1">Uncharacterized protein</fullName>
    </submittedName>
</protein>
<keyword evidence="2" id="KW-1185">Reference proteome</keyword>
<reference evidence="2" key="1">
    <citation type="journal article" date="2020" name="ISME J.">
        <title>Comparative genomics reveals insights into cyanobacterial evolution and habitat adaptation.</title>
        <authorList>
            <person name="Chen M.Y."/>
            <person name="Teng W.K."/>
            <person name="Zhao L."/>
            <person name="Hu C.X."/>
            <person name="Zhou Y.K."/>
            <person name="Han B.P."/>
            <person name="Song L.R."/>
            <person name="Shu W.S."/>
        </authorList>
    </citation>
    <scope>NUCLEOTIDE SEQUENCE [LARGE SCALE GENOMIC DNA]</scope>
    <source>
        <strain evidence="2">FACHB-251</strain>
    </source>
</reference>
<dbReference type="Proteomes" id="UP000662185">
    <property type="component" value="Unassembled WGS sequence"/>
</dbReference>
<sequence>MITQVMIQPSSWVESGIEIKKVIDLNLFKFSSELQSRLEELSERKKAEMLNSSEEAELAEILELDRIFTLLNAKIIRDFSQF</sequence>
<name>A0A926WDI0_9NOST</name>
<dbReference type="EMBL" id="JACJQU010000001">
    <property type="protein sequence ID" value="MBD2292524.1"/>
    <property type="molecule type" value="Genomic_DNA"/>
</dbReference>
<dbReference type="AlphaFoldDB" id="A0A926WDI0"/>
<dbReference type="RefSeq" id="WP_190556994.1">
    <property type="nucleotide sequence ID" value="NZ_JACJQU010000001.1"/>
</dbReference>
<evidence type="ECO:0000313" key="2">
    <source>
        <dbReference type="Proteomes" id="UP000662185"/>
    </source>
</evidence>
<accession>A0A926WDI0</accession>
<evidence type="ECO:0000313" key="1">
    <source>
        <dbReference type="EMBL" id="MBD2292524.1"/>
    </source>
</evidence>
<organism evidence="1 2">
    <name type="scientific">Anabaena sphaerica FACHB-251</name>
    <dbReference type="NCBI Taxonomy" id="2692883"/>
    <lineage>
        <taxon>Bacteria</taxon>
        <taxon>Bacillati</taxon>
        <taxon>Cyanobacteriota</taxon>
        <taxon>Cyanophyceae</taxon>
        <taxon>Nostocales</taxon>
        <taxon>Nostocaceae</taxon>
        <taxon>Anabaena</taxon>
    </lineage>
</organism>
<gene>
    <name evidence="1" type="ORF">H6G06_03250</name>
</gene>
<comment type="caution">
    <text evidence="1">The sequence shown here is derived from an EMBL/GenBank/DDBJ whole genome shotgun (WGS) entry which is preliminary data.</text>
</comment>
<proteinExistence type="predicted"/>